<dbReference type="GO" id="GO:0071555">
    <property type="term" value="P:cell wall organization"/>
    <property type="evidence" value="ECO:0007669"/>
    <property type="project" value="UniProtKB-KW"/>
</dbReference>
<organism evidence="12 13">
    <name type="scientific">Thorsellia anophelis DSM 18579</name>
    <dbReference type="NCBI Taxonomy" id="1123402"/>
    <lineage>
        <taxon>Bacteria</taxon>
        <taxon>Pseudomonadati</taxon>
        <taxon>Pseudomonadota</taxon>
        <taxon>Gammaproteobacteria</taxon>
        <taxon>Enterobacterales</taxon>
        <taxon>Thorselliaceae</taxon>
        <taxon>Thorsellia</taxon>
    </lineage>
</organism>
<evidence type="ECO:0000313" key="12">
    <source>
        <dbReference type="EMBL" id="SES78789.1"/>
    </source>
</evidence>
<keyword evidence="2 10" id="KW-0732">Signal</keyword>
<dbReference type="OrthoDB" id="5688590at2"/>
<evidence type="ECO:0000256" key="9">
    <source>
        <dbReference type="RuleBase" id="RU004016"/>
    </source>
</evidence>
<dbReference type="InterPro" id="IPR012338">
    <property type="entry name" value="Beta-lactam/transpept-like"/>
</dbReference>
<protein>
    <submittedName>
        <fullName evidence="12">D-alanyl-D-alanine endopeptidase (Penicillin-binding protein 7)</fullName>
    </submittedName>
</protein>
<dbReference type="GO" id="GO:0009002">
    <property type="term" value="F:serine-type D-Ala-D-Ala carboxypeptidase activity"/>
    <property type="evidence" value="ECO:0007669"/>
    <property type="project" value="InterPro"/>
</dbReference>
<dbReference type="InterPro" id="IPR001967">
    <property type="entry name" value="Peptidase_S11_N"/>
</dbReference>
<evidence type="ECO:0000313" key="13">
    <source>
        <dbReference type="Proteomes" id="UP000242642"/>
    </source>
</evidence>
<keyword evidence="3" id="KW-0378">Hydrolase</keyword>
<dbReference type="InterPro" id="IPR018044">
    <property type="entry name" value="Peptidase_S11"/>
</dbReference>
<name>A0A1H9ZBE4_9GAMM</name>
<evidence type="ECO:0000256" key="10">
    <source>
        <dbReference type="SAM" id="SignalP"/>
    </source>
</evidence>
<feature type="active site" description="Acyl-ester intermediate" evidence="7">
    <location>
        <position position="59"/>
    </location>
</feature>
<dbReference type="GO" id="GO:0009252">
    <property type="term" value="P:peptidoglycan biosynthetic process"/>
    <property type="evidence" value="ECO:0007669"/>
    <property type="project" value="UniProtKB-KW"/>
</dbReference>
<feature type="signal peptide" evidence="10">
    <location>
        <begin position="1"/>
        <end position="20"/>
    </location>
</feature>
<evidence type="ECO:0000256" key="1">
    <source>
        <dbReference type="ARBA" id="ARBA00007164"/>
    </source>
</evidence>
<feature type="active site" evidence="7">
    <location>
        <position position="116"/>
    </location>
</feature>
<accession>A0A1H9ZBE4</accession>
<evidence type="ECO:0000256" key="3">
    <source>
        <dbReference type="ARBA" id="ARBA00022801"/>
    </source>
</evidence>
<dbReference type="EMBL" id="FOHV01000003">
    <property type="protein sequence ID" value="SES78789.1"/>
    <property type="molecule type" value="Genomic_DNA"/>
</dbReference>
<dbReference type="GO" id="GO:0008360">
    <property type="term" value="P:regulation of cell shape"/>
    <property type="evidence" value="ECO:0007669"/>
    <property type="project" value="UniProtKB-KW"/>
</dbReference>
<feature type="active site" description="Proton acceptor" evidence="7">
    <location>
        <position position="62"/>
    </location>
</feature>
<dbReference type="Pfam" id="PF00768">
    <property type="entry name" value="Peptidase_S11"/>
    <property type="match status" value="1"/>
</dbReference>
<evidence type="ECO:0000256" key="5">
    <source>
        <dbReference type="ARBA" id="ARBA00022984"/>
    </source>
</evidence>
<dbReference type="RefSeq" id="WP_093317566.1">
    <property type="nucleotide sequence ID" value="NZ_FOHV01000003.1"/>
</dbReference>
<comment type="similarity">
    <text evidence="1 9">Belongs to the peptidase S11 family.</text>
</comment>
<proteinExistence type="inferred from homology"/>
<evidence type="ECO:0000256" key="4">
    <source>
        <dbReference type="ARBA" id="ARBA00022960"/>
    </source>
</evidence>
<reference evidence="13" key="1">
    <citation type="submission" date="2016-10" db="EMBL/GenBank/DDBJ databases">
        <authorList>
            <person name="Varghese N."/>
            <person name="Submissions S."/>
        </authorList>
    </citation>
    <scope>NUCLEOTIDE SEQUENCE [LARGE SCALE GENOMIC DNA]</scope>
    <source>
        <strain evidence="13">DSM 18579</strain>
    </source>
</reference>
<feature type="binding site" evidence="8">
    <location>
        <position position="223"/>
    </location>
    <ligand>
        <name>substrate</name>
    </ligand>
</feature>
<dbReference type="AlphaFoldDB" id="A0A1H9ZBE4"/>
<evidence type="ECO:0000256" key="8">
    <source>
        <dbReference type="PIRSR" id="PIRSR618044-2"/>
    </source>
</evidence>
<evidence type="ECO:0000256" key="6">
    <source>
        <dbReference type="ARBA" id="ARBA00023316"/>
    </source>
</evidence>
<gene>
    <name evidence="12" type="ORF">SAMN02583745_00508</name>
</gene>
<evidence type="ECO:0000256" key="2">
    <source>
        <dbReference type="ARBA" id="ARBA00022729"/>
    </source>
</evidence>
<dbReference type="PRINTS" id="PR00725">
    <property type="entry name" value="DADACBPTASE1"/>
</dbReference>
<keyword evidence="5" id="KW-0573">Peptidoglycan synthesis</keyword>
<dbReference type="STRING" id="1123402.SAMN02583745_00508"/>
<keyword evidence="13" id="KW-1185">Reference proteome</keyword>
<dbReference type="PANTHER" id="PTHR21581:SF26">
    <property type="entry name" value="D-ALANYL-D-ALANINE ENDOPEPTIDASE"/>
    <property type="match status" value="1"/>
</dbReference>
<dbReference type="NCBIfam" id="NF008668">
    <property type="entry name" value="PRK11669.1"/>
    <property type="match status" value="1"/>
</dbReference>
<dbReference type="Gene3D" id="3.40.710.10">
    <property type="entry name" value="DD-peptidase/beta-lactamase superfamily"/>
    <property type="match status" value="1"/>
</dbReference>
<dbReference type="Proteomes" id="UP000242642">
    <property type="component" value="Unassembled WGS sequence"/>
</dbReference>
<dbReference type="PANTHER" id="PTHR21581">
    <property type="entry name" value="D-ALANYL-D-ALANINE CARBOXYPEPTIDASE"/>
    <property type="match status" value="1"/>
</dbReference>
<feature type="chain" id="PRO_5017334300" evidence="10">
    <location>
        <begin position="21"/>
        <end position="288"/>
    </location>
</feature>
<dbReference type="GO" id="GO:0006508">
    <property type="term" value="P:proteolysis"/>
    <property type="evidence" value="ECO:0007669"/>
    <property type="project" value="InterPro"/>
</dbReference>
<keyword evidence="4" id="KW-0133">Cell shape</keyword>
<dbReference type="SUPFAM" id="SSF56601">
    <property type="entry name" value="beta-lactamase/transpeptidase-like"/>
    <property type="match status" value="1"/>
</dbReference>
<evidence type="ECO:0000259" key="11">
    <source>
        <dbReference type="Pfam" id="PF00768"/>
    </source>
</evidence>
<evidence type="ECO:0000256" key="7">
    <source>
        <dbReference type="PIRSR" id="PIRSR618044-1"/>
    </source>
</evidence>
<feature type="domain" description="Peptidase S11 D-alanyl-D-alanine carboxypeptidase A N-terminal" evidence="11">
    <location>
        <begin position="26"/>
        <end position="253"/>
    </location>
</feature>
<keyword evidence="6" id="KW-0961">Cell wall biogenesis/degradation</keyword>
<sequence length="288" mass="32364">MKKIIVVILCFISLISPLAAKDKSSQLFEIASTSALVFDMQGQEVLYSEQPNKIVPIASITKLMTALVILEDNQPFDELLTVDIDKTKELVGVKSRVKVGSQLSRKDLLIIMLMSSENRAASALAHHYSKGYDAFITQMNRKASELGMINTNFVEPTGLSEKNISTAEDLTRLLIALNKQPLIQQWSRIDTFEANFQKPSYTLPFRNTNHLVFNDKWDIRLTKTGFTNAAGHCLVMLTTINNKQVTLVVLDAFGKQTHFADANRIKTWLETGEIKPVPDSAKQYKKTR</sequence>